<proteinExistence type="inferred from homology"/>
<keyword evidence="3" id="KW-0678">Repressor</keyword>
<dbReference type="InterPro" id="IPR002712">
    <property type="entry name" value="CcdB"/>
</dbReference>
<evidence type="ECO:0000256" key="6">
    <source>
        <dbReference type="ARBA" id="ARBA00029628"/>
    </source>
</evidence>
<evidence type="ECO:0000256" key="3">
    <source>
        <dbReference type="ARBA" id="ARBA00022491"/>
    </source>
</evidence>
<evidence type="ECO:0000256" key="4">
    <source>
        <dbReference type="ARBA" id="ARBA00023015"/>
    </source>
</evidence>
<dbReference type="Pfam" id="PF01845">
    <property type="entry name" value="CcdB"/>
    <property type="match status" value="1"/>
</dbReference>
<keyword evidence="4" id="KW-0805">Transcription regulation</keyword>
<evidence type="ECO:0000256" key="7">
    <source>
        <dbReference type="ARBA" id="ARBA00033135"/>
    </source>
</evidence>
<dbReference type="OrthoDB" id="9813510at2"/>
<dbReference type="RefSeq" id="WP_147123573.1">
    <property type="nucleotide sequence ID" value="NZ_VOPY01000003.1"/>
</dbReference>
<evidence type="ECO:0000313" key="9">
    <source>
        <dbReference type="Proteomes" id="UP000321129"/>
    </source>
</evidence>
<comment type="similarity">
    <text evidence="1">Belongs to the CcdB toxin family.</text>
</comment>
<sequence length="99" mass="10975">MARFDVFERQGEPGYLLDCQADILSQLTTRFVVPLLPPDRAPHPAERLNPTFEVAGAPMVMVTQFAAAVPMREIGEVTTSLDDQHITIMNALDMLLTGY</sequence>
<evidence type="ECO:0000313" key="8">
    <source>
        <dbReference type="EMBL" id="TXC68338.1"/>
    </source>
</evidence>
<dbReference type="GO" id="GO:0008657">
    <property type="term" value="F:DNA topoisomerase type II (double strand cut, ATP-hydrolyzing) inhibitor activity"/>
    <property type="evidence" value="ECO:0007669"/>
    <property type="project" value="InterPro"/>
</dbReference>
<dbReference type="AlphaFoldDB" id="A0A5C6U9T3"/>
<reference evidence="8 9" key="1">
    <citation type="submission" date="2019-08" db="EMBL/GenBank/DDBJ databases">
        <title>Sphingorhabdus soil sp. nov., isolated from arctic soil.</title>
        <authorList>
            <person name="Liu Y."/>
        </authorList>
    </citation>
    <scope>NUCLEOTIDE SEQUENCE [LARGE SCALE GENOMIC DNA]</scope>
    <source>
        <strain evidence="8 9">D-2Q-5-6</strain>
    </source>
</reference>
<evidence type="ECO:0000256" key="1">
    <source>
        <dbReference type="ARBA" id="ARBA00005230"/>
    </source>
</evidence>
<name>A0A5C6U9T3_9SPHN</name>
<dbReference type="Proteomes" id="UP000321129">
    <property type="component" value="Unassembled WGS sequence"/>
</dbReference>
<dbReference type="EMBL" id="VOPY01000003">
    <property type="protein sequence ID" value="TXC68338.1"/>
    <property type="molecule type" value="Genomic_DNA"/>
</dbReference>
<keyword evidence="9" id="KW-1185">Reference proteome</keyword>
<protein>
    <recommendedName>
        <fullName evidence="2">Toxin CcdB</fullName>
    </recommendedName>
    <alternativeName>
        <fullName evidence="7">Cytotoxic protein CcdB</fullName>
    </alternativeName>
    <alternativeName>
        <fullName evidence="6">Protein LetD</fullName>
    </alternativeName>
</protein>
<dbReference type="GO" id="GO:0006276">
    <property type="term" value="P:plasmid maintenance"/>
    <property type="evidence" value="ECO:0007669"/>
    <property type="project" value="InterPro"/>
</dbReference>
<comment type="caution">
    <text evidence="8">The sequence shown here is derived from an EMBL/GenBank/DDBJ whole genome shotgun (WGS) entry which is preliminary data.</text>
</comment>
<evidence type="ECO:0000256" key="2">
    <source>
        <dbReference type="ARBA" id="ARBA00015075"/>
    </source>
</evidence>
<dbReference type="Gene3D" id="2.30.30.110">
    <property type="match status" value="1"/>
</dbReference>
<evidence type="ECO:0000256" key="5">
    <source>
        <dbReference type="ARBA" id="ARBA00023163"/>
    </source>
</evidence>
<organism evidence="8 9">
    <name type="scientific">Flavisphingopyxis soli</name>
    <dbReference type="NCBI Taxonomy" id="2601267"/>
    <lineage>
        <taxon>Bacteria</taxon>
        <taxon>Pseudomonadati</taxon>
        <taxon>Pseudomonadota</taxon>
        <taxon>Alphaproteobacteria</taxon>
        <taxon>Sphingomonadales</taxon>
        <taxon>Sphingopyxidaceae</taxon>
        <taxon>Flavisphingopyxis</taxon>
    </lineage>
</organism>
<accession>A0A5C6U9T3</accession>
<dbReference type="InterPro" id="IPR011067">
    <property type="entry name" value="Plasmid_toxin/cell-grow_inhib"/>
</dbReference>
<gene>
    <name evidence="8" type="ORF">FSZ31_11740</name>
</gene>
<dbReference type="SUPFAM" id="SSF50118">
    <property type="entry name" value="Cell growth inhibitor/plasmid maintenance toxic component"/>
    <property type="match status" value="1"/>
</dbReference>
<keyword evidence="5" id="KW-0804">Transcription</keyword>